<dbReference type="GO" id="GO:0008637">
    <property type="term" value="P:apoptotic mitochondrial changes"/>
    <property type="evidence" value="ECO:0007669"/>
    <property type="project" value="TreeGrafter"/>
</dbReference>
<sequence>MSEARPITRDLLMETQLPELLPRPLLAQGAMRMTQPLQGEDLGSSGVTGLVECLEGSNLVALRLACIGDEMDLRFRSPRLAHLPGRAMHSLAVTYSQTGLWGVLRKLTHAVTSLGDNLRAWGRPAPRTWVSPTRLLPAVLLLLLLLGTLRLLLQ</sequence>
<evidence type="ECO:0000313" key="8">
    <source>
        <dbReference type="RefSeq" id="XP_023558227.1"/>
    </source>
</evidence>
<dbReference type="RefSeq" id="XP_023558227.1">
    <property type="nucleotide sequence ID" value="XM_023702459.1"/>
</dbReference>
<reference evidence="8" key="1">
    <citation type="submission" date="2025-08" db="UniProtKB">
        <authorList>
            <consortium name="RefSeq"/>
        </authorList>
    </citation>
    <scope>IDENTIFICATION</scope>
</reference>
<dbReference type="FunCoup" id="A0A6P6DDP5">
    <property type="interactions" value="8"/>
</dbReference>
<evidence type="ECO:0000256" key="1">
    <source>
        <dbReference type="ARBA" id="ARBA00004173"/>
    </source>
</evidence>
<accession>A0A6P6DDP5</accession>
<keyword evidence="6" id="KW-0812">Transmembrane</keyword>
<dbReference type="AlphaFoldDB" id="A0A6P6DDP5"/>
<evidence type="ECO:0000256" key="4">
    <source>
        <dbReference type="ARBA" id="ARBA00023128"/>
    </source>
</evidence>
<keyword evidence="5 6" id="KW-0472">Membrane</keyword>
<evidence type="ECO:0000256" key="6">
    <source>
        <dbReference type="SAM" id="Phobius"/>
    </source>
</evidence>
<dbReference type="Pfam" id="PF12201">
    <property type="entry name" value="bcl-2I13"/>
    <property type="match status" value="1"/>
</dbReference>
<evidence type="ECO:0000313" key="7">
    <source>
        <dbReference type="Proteomes" id="UP000515203"/>
    </source>
</evidence>
<dbReference type="InterPro" id="IPR024579">
    <property type="entry name" value="Bcl2-int_killer"/>
</dbReference>
<dbReference type="Proteomes" id="UP000515203">
    <property type="component" value="Unplaced"/>
</dbReference>
<proteinExistence type="predicted"/>
<dbReference type="CTD" id="638"/>
<keyword evidence="7" id="KW-1185">Reference proteome</keyword>
<organism evidence="7 8">
    <name type="scientific">Octodon degus</name>
    <name type="common">Degu</name>
    <name type="synonym">Sciurus degus</name>
    <dbReference type="NCBI Taxonomy" id="10160"/>
    <lineage>
        <taxon>Eukaryota</taxon>
        <taxon>Metazoa</taxon>
        <taxon>Chordata</taxon>
        <taxon>Craniata</taxon>
        <taxon>Vertebrata</taxon>
        <taxon>Euteleostomi</taxon>
        <taxon>Mammalia</taxon>
        <taxon>Eutheria</taxon>
        <taxon>Euarchontoglires</taxon>
        <taxon>Glires</taxon>
        <taxon>Rodentia</taxon>
        <taxon>Hystricomorpha</taxon>
        <taxon>Octodontidae</taxon>
        <taxon>Octodon</taxon>
    </lineage>
</organism>
<dbReference type="OrthoDB" id="9799917at2759"/>
<keyword evidence="4" id="KW-0496">Mitochondrion</keyword>
<dbReference type="PROSITE" id="PS01259">
    <property type="entry name" value="BH3"/>
    <property type="match status" value="1"/>
</dbReference>
<dbReference type="InterPro" id="IPR020728">
    <property type="entry name" value="Bcl2_BH3_motif_CS"/>
</dbReference>
<keyword evidence="3" id="KW-0053">Apoptosis</keyword>
<gene>
    <name evidence="8" type="primary">Bik</name>
</gene>
<dbReference type="GeneID" id="111812936"/>
<protein>
    <submittedName>
        <fullName evidence="8">Bcl-2-interacting killer</fullName>
    </submittedName>
</protein>
<comment type="subcellular location">
    <subcellularLocation>
        <location evidence="2">Membrane</location>
    </subcellularLocation>
    <subcellularLocation>
        <location evidence="1">Mitochondrion</location>
    </subcellularLocation>
</comment>
<dbReference type="GO" id="GO:0005739">
    <property type="term" value="C:mitochondrion"/>
    <property type="evidence" value="ECO:0007669"/>
    <property type="project" value="UniProtKB-SubCell"/>
</dbReference>
<evidence type="ECO:0000256" key="2">
    <source>
        <dbReference type="ARBA" id="ARBA00004370"/>
    </source>
</evidence>
<dbReference type="GO" id="GO:0042981">
    <property type="term" value="P:regulation of apoptotic process"/>
    <property type="evidence" value="ECO:0007669"/>
    <property type="project" value="InterPro"/>
</dbReference>
<name>A0A6P6DDP5_OCTDE</name>
<feature type="transmembrane region" description="Helical" evidence="6">
    <location>
        <begin position="135"/>
        <end position="153"/>
    </location>
</feature>
<dbReference type="InParanoid" id="A0A6P6DDP5"/>
<evidence type="ECO:0000256" key="3">
    <source>
        <dbReference type="ARBA" id="ARBA00022703"/>
    </source>
</evidence>
<keyword evidence="6" id="KW-1133">Transmembrane helix</keyword>
<dbReference type="PANTHER" id="PTHR15018">
    <property type="entry name" value="BCL-2-INTERACTING KILLER"/>
    <property type="match status" value="1"/>
</dbReference>
<dbReference type="GO" id="GO:0016020">
    <property type="term" value="C:membrane"/>
    <property type="evidence" value="ECO:0007669"/>
    <property type="project" value="UniProtKB-SubCell"/>
</dbReference>
<dbReference type="PANTHER" id="PTHR15018:SF1">
    <property type="entry name" value="BCL-2-INTERACTING KILLER"/>
    <property type="match status" value="1"/>
</dbReference>
<dbReference type="GO" id="GO:0008584">
    <property type="term" value="P:male gonad development"/>
    <property type="evidence" value="ECO:0007669"/>
    <property type="project" value="TreeGrafter"/>
</dbReference>
<evidence type="ECO:0000256" key="5">
    <source>
        <dbReference type="ARBA" id="ARBA00023136"/>
    </source>
</evidence>